<dbReference type="PANTHER" id="PTHR36419">
    <property type="entry name" value="ARRESTIN FAMILY PROTEIN 1"/>
    <property type="match status" value="1"/>
</dbReference>
<reference evidence="3" key="1">
    <citation type="submission" date="2016-11" db="EMBL/GenBank/DDBJ databases">
        <authorList>
            <person name="Guldener U."/>
        </authorList>
    </citation>
    <scope>NUCLEOTIDE SEQUENCE [LARGE SCALE GENOMIC DNA]</scope>
</reference>
<keyword evidence="3" id="KW-1185">Reference proteome</keyword>
<dbReference type="OrthoDB" id="4001642at2759"/>
<name>A0A1L0B5D8_9ASCO</name>
<protein>
    <submittedName>
        <fullName evidence="2">Uncharacterized protein</fullName>
    </submittedName>
</protein>
<evidence type="ECO:0000256" key="1">
    <source>
        <dbReference type="SAM" id="MobiDB-lite"/>
    </source>
</evidence>
<dbReference type="GO" id="GO:0000917">
    <property type="term" value="P:division septum assembly"/>
    <property type="evidence" value="ECO:0007669"/>
    <property type="project" value="TreeGrafter"/>
</dbReference>
<proteinExistence type="predicted"/>
<organism evidence="2 3">
    <name type="scientific">Hanseniaspora guilliermondii</name>
    <dbReference type="NCBI Taxonomy" id="56406"/>
    <lineage>
        <taxon>Eukaryota</taxon>
        <taxon>Fungi</taxon>
        <taxon>Dikarya</taxon>
        <taxon>Ascomycota</taxon>
        <taxon>Saccharomycotina</taxon>
        <taxon>Saccharomycetes</taxon>
        <taxon>Saccharomycodales</taxon>
        <taxon>Saccharomycodaceae</taxon>
        <taxon>Hanseniaspora</taxon>
    </lineage>
</organism>
<dbReference type="GO" id="GO:0000935">
    <property type="term" value="C:division septum"/>
    <property type="evidence" value="ECO:0007669"/>
    <property type="project" value="TreeGrafter"/>
</dbReference>
<gene>
    <name evidence="2" type="ORF">HGUI_03977</name>
</gene>
<dbReference type="PANTHER" id="PTHR36419:SF1">
    <property type="entry name" value="RHO1 GEF LOCALIZING PROTEIN 1"/>
    <property type="match status" value="1"/>
</dbReference>
<feature type="compositionally biased region" description="Basic residues" evidence="1">
    <location>
        <begin position="387"/>
        <end position="400"/>
    </location>
</feature>
<accession>A0A1L0B5D8</accession>
<dbReference type="InterPro" id="IPR053060">
    <property type="entry name" value="Cytokinesis_Signaling_Reg"/>
</dbReference>
<sequence length="562" mass="64221">MNEHSSNRNLNKYHPILSVKPSYNSLVRGCPGIPATLPRVEFELQIMAPNTESQDYVFHMDHLDVSFKTVEQLLATGMHGKEDTQTGQKNIKTEIFKKKFNLNNQSLGPILGMKVPITIGIPETCKQTNYNEHFGRVFSTIEVVCHYRTNASNDNLMKHKIKNLTNLTKTKNDEKFVDSQCVLEFPVLIEKFDVYPTMRKYPVLSFKEVSPDNKMHVDFRINTTCFGQDDFISVDLKMSKVEKINSYSAYNNNGDLIYEKGVPSTQGPSIFIGSKKNKKLKIKEVIMEVKEVLEVLDTQDGTFKTKENLLATSTNEVNVLLTGNDIETKMNMRLMLMDNNYKRFEDAIMAPELLFNNESDGNANDTVYSDGELYDNEELPNYDHTGKPRKYGHVKQSKRNQQLHRTIPEVKLVRPILTIDGSHHQDNLGTHGSITTRGGCYFNITHFLTLKFKCSGGVKSFDITQPIIISYWNPTQVKYIEKHILEELAIAKNAKEFYDNFGGIKKIYSKKDSEGGSGTSYYLDYPSLPPMIIPYDLNFLSSNFGIEHEMRNGELKQIPMIF</sequence>
<dbReference type="VEuPathDB" id="FungiDB:HGUI_03977"/>
<feature type="region of interest" description="Disordered" evidence="1">
    <location>
        <begin position="378"/>
        <end position="400"/>
    </location>
</feature>
<dbReference type="EMBL" id="FQNF01000152">
    <property type="protein sequence ID" value="SGZ41776.1"/>
    <property type="molecule type" value="Genomic_DNA"/>
</dbReference>
<evidence type="ECO:0000313" key="3">
    <source>
        <dbReference type="Proteomes" id="UP000183365"/>
    </source>
</evidence>
<evidence type="ECO:0000313" key="2">
    <source>
        <dbReference type="EMBL" id="SGZ41776.1"/>
    </source>
</evidence>
<dbReference type="Proteomes" id="UP000183365">
    <property type="component" value="Unassembled WGS sequence"/>
</dbReference>
<dbReference type="AlphaFoldDB" id="A0A1L0B5D8"/>